<dbReference type="GO" id="GO:0110001">
    <property type="term" value="C:toxin-antitoxin complex"/>
    <property type="evidence" value="ECO:0007669"/>
    <property type="project" value="InterPro"/>
</dbReference>
<dbReference type="EMBL" id="FNCW01000002">
    <property type="protein sequence ID" value="SDG50185.1"/>
    <property type="molecule type" value="Genomic_DNA"/>
</dbReference>
<name>A0A1G7URD9_9FLAO</name>
<evidence type="ECO:0000313" key="1">
    <source>
        <dbReference type="EMBL" id="SDG50185.1"/>
    </source>
</evidence>
<dbReference type="Pfam" id="PF09907">
    <property type="entry name" value="HigB_toxin"/>
    <property type="match status" value="1"/>
</dbReference>
<sequence>MVTFLVIFASKKFELKIFSRGTLRDFWEKHGDCELQLKAWYRETEKSNWKTINELKSEYPNASILKDNRIVFNIKGNDYRLIVKFNFEYQLAWIRFIGTHAEYDKINANEI</sequence>
<protein>
    <submittedName>
        <fullName evidence="1">mRNA interferase HigB</fullName>
    </submittedName>
</protein>
<dbReference type="STRING" id="470826.SAMN04488027_102243"/>
<dbReference type="RefSeq" id="WP_394330525.1">
    <property type="nucleotide sequence ID" value="NZ_FNCW01000002.1"/>
</dbReference>
<dbReference type="GO" id="GO:0004519">
    <property type="term" value="F:endonuclease activity"/>
    <property type="evidence" value="ECO:0007669"/>
    <property type="project" value="InterPro"/>
</dbReference>
<dbReference type="InterPro" id="IPR018669">
    <property type="entry name" value="Toxin_HigB"/>
</dbReference>
<gene>
    <name evidence="1" type="ORF">SAMN04488027_102243</name>
</gene>
<dbReference type="GO" id="GO:0003723">
    <property type="term" value="F:RNA binding"/>
    <property type="evidence" value="ECO:0007669"/>
    <property type="project" value="InterPro"/>
</dbReference>
<proteinExistence type="predicted"/>
<reference evidence="1 2" key="1">
    <citation type="submission" date="2016-10" db="EMBL/GenBank/DDBJ databases">
        <authorList>
            <person name="de Groot N.N."/>
        </authorList>
    </citation>
    <scope>NUCLEOTIDE SEQUENCE [LARGE SCALE GENOMIC DNA]</scope>
    <source>
        <strain evidence="1 2">DSM 19803</strain>
    </source>
</reference>
<dbReference type="AlphaFoldDB" id="A0A1G7URD9"/>
<accession>A0A1G7URD9</accession>
<keyword evidence="2" id="KW-1185">Reference proteome</keyword>
<organism evidence="1 2">
    <name type="scientific">Psychroflexus sediminis</name>
    <dbReference type="NCBI Taxonomy" id="470826"/>
    <lineage>
        <taxon>Bacteria</taxon>
        <taxon>Pseudomonadati</taxon>
        <taxon>Bacteroidota</taxon>
        <taxon>Flavobacteriia</taxon>
        <taxon>Flavobacteriales</taxon>
        <taxon>Flavobacteriaceae</taxon>
        <taxon>Psychroflexus</taxon>
    </lineage>
</organism>
<evidence type="ECO:0000313" key="2">
    <source>
        <dbReference type="Proteomes" id="UP000199296"/>
    </source>
</evidence>
<dbReference type="Proteomes" id="UP000199296">
    <property type="component" value="Unassembled WGS sequence"/>
</dbReference>